<protein>
    <submittedName>
        <fullName evidence="1">Uncharacterized protein</fullName>
    </submittedName>
</protein>
<dbReference type="Proteomes" id="UP000322940">
    <property type="component" value="Unassembled WGS sequence"/>
</dbReference>
<organism evidence="1 2">
    <name type="scientific">Alistipes onderdonkii</name>
    <dbReference type="NCBI Taxonomy" id="328813"/>
    <lineage>
        <taxon>Bacteria</taxon>
        <taxon>Pseudomonadati</taxon>
        <taxon>Bacteroidota</taxon>
        <taxon>Bacteroidia</taxon>
        <taxon>Bacteroidales</taxon>
        <taxon>Rikenellaceae</taxon>
        <taxon>Alistipes</taxon>
    </lineage>
</organism>
<dbReference type="RefSeq" id="WP_130064509.1">
    <property type="nucleotide sequence ID" value="NZ_JADMQE010000005.1"/>
</dbReference>
<comment type="caution">
    <text evidence="1">The sequence shown here is derived from an EMBL/GenBank/DDBJ whole genome shotgun (WGS) entry which is preliminary data.</text>
</comment>
<accession>A0A5B3H6J1</accession>
<sequence length="162" mass="17422">MAKVVTTHGKYKGVIVSKTDMRKLKAGLQAKMKDIVALLVKQLSFIGEECIRIARESGSYNDITGNLRSSIGYVVLVDGKPVVTGASKQYNGKNGHGEAGPPAAEALLQKLQAKFPWGVVLIVCAGMKYAAYVEAVHHKDVLTSAELKAESLAKKLLNDLIE</sequence>
<name>A0A5B3H6J1_9BACT</name>
<proteinExistence type="predicted"/>
<gene>
    <name evidence="1" type="ORF">F2Y10_02085</name>
</gene>
<evidence type="ECO:0000313" key="2">
    <source>
        <dbReference type="Proteomes" id="UP000322940"/>
    </source>
</evidence>
<dbReference type="AlphaFoldDB" id="A0A5B3H6J1"/>
<reference evidence="1 2" key="1">
    <citation type="journal article" date="2019" name="Nat. Med.">
        <title>A library of human gut bacterial isolates paired with longitudinal multiomics data enables mechanistic microbiome research.</title>
        <authorList>
            <person name="Poyet M."/>
            <person name="Groussin M."/>
            <person name="Gibbons S.M."/>
            <person name="Avila-Pacheco J."/>
            <person name="Jiang X."/>
            <person name="Kearney S.M."/>
            <person name="Perrotta A.R."/>
            <person name="Berdy B."/>
            <person name="Zhao S."/>
            <person name="Lieberman T.D."/>
            <person name="Swanson P.K."/>
            <person name="Smith M."/>
            <person name="Roesemann S."/>
            <person name="Alexander J.E."/>
            <person name="Rich S.A."/>
            <person name="Livny J."/>
            <person name="Vlamakis H."/>
            <person name="Clish C."/>
            <person name="Bullock K."/>
            <person name="Deik A."/>
            <person name="Scott J."/>
            <person name="Pierce K.A."/>
            <person name="Xavier R.J."/>
            <person name="Alm E.J."/>
        </authorList>
    </citation>
    <scope>NUCLEOTIDE SEQUENCE [LARGE SCALE GENOMIC DNA]</scope>
    <source>
        <strain evidence="1 2">BIOML-A266</strain>
    </source>
</reference>
<evidence type="ECO:0000313" key="1">
    <source>
        <dbReference type="EMBL" id="KAA2381296.1"/>
    </source>
</evidence>
<dbReference type="EMBL" id="VVXH01000001">
    <property type="protein sequence ID" value="KAA2381296.1"/>
    <property type="molecule type" value="Genomic_DNA"/>
</dbReference>